<sequence>MKRLSQIYPSDRISLREVGLRDGLQLVRTWPDTEAKRAWLAAEARAGVRHFEVGSFLPAARFPQFGDILEVIETAGTLGLHSAALALNERGVEEGVASGVSEVVCVVSATEEHSQANMRRSRANAVSLVGQLAARRDAIAPDKVVNAGIAMAFGCSISGAVAPAEVLRLAEACLDEGADIVGLADTVGYAGPRAVGALCAAMARLCGDRPFIIHLHDTRGMGVANAAAALDNGARVIDASLGGLGGCPFAPGATGNVVFEDIVFLAESMGFPTCIDLEGLKKARAIAEESMPGEAFHGALNRAGPPQNAAWRAKPAA</sequence>
<evidence type="ECO:0000313" key="8">
    <source>
        <dbReference type="Proteomes" id="UP000199628"/>
    </source>
</evidence>
<organism evidence="7 8">
    <name type="scientific">Ruegeria marina</name>
    <dbReference type="NCBI Taxonomy" id="639004"/>
    <lineage>
        <taxon>Bacteria</taxon>
        <taxon>Pseudomonadati</taxon>
        <taxon>Pseudomonadota</taxon>
        <taxon>Alphaproteobacteria</taxon>
        <taxon>Rhodobacterales</taxon>
        <taxon>Roseobacteraceae</taxon>
        <taxon>Ruegeria</taxon>
    </lineage>
</organism>
<dbReference type="InterPro" id="IPR013785">
    <property type="entry name" value="Aldolase_TIM"/>
</dbReference>
<evidence type="ECO:0000256" key="3">
    <source>
        <dbReference type="ARBA" id="ARBA00022723"/>
    </source>
</evidence>
<evidence type="ECO:0000256" key="2">
    <source>
        <dbReference type="ARBA" id="ARBA00022679"/>
    </source>
</evidence>
<feature type="domain" description="Pyruvate carboxyltransferase" evidence="6">
    <location>
        <begin position="13"/>
        <end position="281"/>
    </location>
</feature>
<proteinExistence type="inferred from homology"/>
<dbReference type="GO" id="GO:0046912">
    <property type="term" value="F:acyltransferase activity, acyl groups converted into alkyl on transfer"/>
    <property type="evidence" value="ECO:0007669"/>
    <property type="project" value="InterPro"/>
</dbReference>
<keyword evidence="8" id="KW-1185">Reference proteome</keyword>
<protein>
    <submittedName>
        <fullName evidence="7">Hydroxymethylglutaryl-CoA lyase</fullName>
    </submittedName>
</protein>
<reference evidence="8" key="1">
    <citation type="submission" date="2016-10" db="EMBL/GenBank/DDBJ databases">
        <authorList>
            <person name="Varghese N."/>
            <person name="Submissions S."/>
        </authorList>
    </citation>
    <scope>NUCLEOTIDE SEQUENCE [LARGE SCALE GENOMIC DNA]</scope>
    <source>
        <strain evidence="8">CGMCC 1.9108</strain>
    </source>
</reference>
<dbReference type="PANTHER" id="PTHR42738:SF7">
    <property type="entry name" value="HYDROXYMETHYLGLUTARYL-COA LYASE"/>
    <property type="match status" value="1"/>
</dbReference>
<dbReference type="Proteomes" id="UP000199628">
    <property type="component" value="Unassembled WGS sequence"/>
</dbReference>
<dbReference type="STRING" id="639004.SAMN04488239_108121"/>
<dbReference type="Gene3D" id="3.20.20.70">
    <property type="entry name" value="Aldolase class I"/>
    <property type="match status" value="1"/>
</dbReference>
<dbReference type="GO" id="GO:0046951">
    <property type="term" value="P:ketone body biosynthetic process"/>
    <property type="evidence" value="ECO:0007669"/>
    <property type="project" value="TreeGrafter"/>
</dbReference>
<evidence type="ECO:0000259" key="6">
    <source>
        <dbReference type="PROSITE" id="PS50991"/>
    </source>
</evidence>
<dbReference type="InterPro" id="IPR002034">
    <property type="entry name" value="AIPM/Hcit_synth_CS"/>
</dbReference>
<dbReference type="OrthoDB" id="9784013at2"/>
<keyword evidence="4 7" id="KW-0456">Lyase</keyword>
<accession>A0A1G6VRJ4</accession>
<dbReference type="CDD" id="cd07938">
    <property type="entry name" value="DRE_TIM_HMGL"/>
    <property type="match status" value="1"/>
</dbReference>
<dbReference type="InterPro" id="IPR000891">
    <property type="entry name" value="PYR_CT"/>
</dbReference>
<evidence type="ECO:0000256" key="4">
    <source>
        <dbReference type="ARBA" id="ARBA00023239"/>
    </source>
</evidence>
<evidence type="ECO:0000313" key="7">
    <source>
        <dbReference type="EMBL" id="SDD55466.1"/>
    </source>
</evidence>
<keyword evidence="3" id="KW-0479">Metal-binding</keyword>
<dbReference type="SUPFAM" id="SSF51569">
    <property type="entry name" value="Aldolase"/>
    <property type="match status" value="1"/>
</dbReference>
<dbReference type="GO" id="GO:0004419">
    <property type="term" value="F:hydroxymethylglutaryl-CoA lyase activity"/>
    <property type="evidence" value="ECO:0007669"/>
    <property type="project" value="TreeGrafter"/>
</dbReference>
<name>A0A1G6VRJ4_9RHOB</name>
<dbReference type="PANTHER" id="PTHR42738">
    <property type="entry name" value="HYDROXYMETHYLGLUTARYL-COA LYASE"/>
    <property type="match status" value="1"/>
</dbReference>
<comment type="similarity">
    <text evidence="1">Belongs to the HMG-CoA lyase family.</text>
</comment>
<keyword evidence="2 5" id="KW-0808">Transferase</keyword>
<dbReference type="PROSITE" id="PS00815">
    <property type="entry name" value="AIPM_HOMOCIT_SYNTH_1"/>
    <property type="match status" value="1"/>
</dbReference>
<dbReference type="GO" id="GO:0046872">
    <property type="term" value="F:metal ion binding"/>
    <property type="evidence" value="ECO:0007669"/>
    <property type="project" value="UniProtKB-KW"/>
</dbReference>
<gene>
    <name evidence="7" type="ORF">SAMN04488239_108121</name>
</gene>
<evidence type="ECO:0000256" key="5">
    <source>
        <dbReference type="RuleBase" id="RU003523"/>
    </source>
</evidence>
<dbReference type="AlphaFoldDB" id="A0A1G6VRJ4"/>
<evidence type="ECO:0000256" key="1">
    <source>
        <dbReference type="ARBA" id="ARBA00009405"/>
    </source>
</evidence>
<dbReference type="EMBL" id="FMZV01000008">
    <property type="protein sequence ID" value="SDD55466.1"/>
    <property type="molecule type" value="Genomic_DNA"/>
</dbReference>
<dbReference type="PROSITE" id="PS50991">
    <property type="entry name" value="PYR_CT"/>
    <property type="match status" value="1"/>
</dbReference>
<dbReference type="GO" id="GO:0006552">
    <property type="term" value="P:L-leucine catabolic process"/>
    <property type="evidence" value="ECO:0007669"/>
    <property type="project" value="TreeGrafter"/>
</dbReference>
<dbReference type="RefSeq" id="WP_093032054.1">
    <property type="nucleotide sequence ID" value="NZ_FMZV01000008.1"/>
</dbReference>
<dbReference type="Pfam" id="PF00682">
    <property type="entry name" value="HMGL-like"/>
    <property type="match status" value="1"/>
</dbReference>
<comment type="similarity">
    <text evidence="5">Belongs to the alpha-IPM synthase/homocitrate synthase family.</text>
</comment>
<dbReference type="InterPro" id="IPR043594">
    <property type="entry name" value="HMGL"/>
</dbReference>